<dbReference type="InterPro" id="IPR018060">
    <property type="entry name" value="HTH_AraC"/>
</dbReference>
<evidence type="ECO:0000256" key="3">
    <source>
        <dbReference type="ARBA" id="ARBA00023163"/>
    </source>
</evidence>
<dbReference type="PROSITE" id="PS01124">
    <property type="entry name" value="HTH_ARAC_FAMILY_2"/>
    <property type="match status" value="1"/>
</dbReference>
<evidence type="ECO:0000313" key="5">
    <source>
        <dbReference type="EMBL" id="SXF96995.1"/>
    </source>
</evidence>
<proteinExistence type="predicted"/>
<dbReference type="InterPro" id="IPR009057">
    <property type="entry name" value="Homeodomain-like_sf"/>
</dbReference>
<dbReference type="SUPFAM" id="SSF46689">
    <property type="entry name" value="Homeodomain-like"/>
    <property type="match status" value="1"/>
</dbReference>
<dbReference type="GO" id="GO:0003677">
    <property type="term" value="F:DNA binding"/>
    <property type="evidence" value="ECO:0007669"/>
    <property type="project" value="UniProtKB-KW"/>
</dbReference>
<name>A0ABD7PA83_KLEVA</name>
<sequence length="315" mass="36310">MLPEPCRTTDIIVWNTALRAVCGTFNAQSTQNHSLFIGDVVYRELAGIGFTLIRTNASRISGTPDNDNAHCYLISQIQGECWIHQGDAKCHLVPGEMMLLDNTEACEIFPEGLMTHASIHIPRAQLQFFLNESGSLFRKLNCRTLNGRMLHDLIRTSCHVYLHAFNEQHTEHEHVSLNDILLILLTSTWKQSNKEEDNFLDTHSWEHRWRLVKVFIDNNLCNPKLCPDMISERFAISRRQVHRLFSLYGSTPAKYIHKLRMEKIASSLRDPAFMDKNITELAYLWGFSDSTWFSHAFKKTYGISPSAWRKNDGRS</sequence>
<dbReference type="Gene3D" id="1.10.10.60">
    <property type="entry name" value="Homeodomain-like"/>
    <property type="match status" value="1"/>
</dbReference>
<reference evidence="5 6" key="1">
    <citation type="submission" date="2018-08" db="EMBL/GenBank/DDBJ databases">
        <authorList>
            <consortium name="Pathogen Informatics"/>
        </authorList>
    </citation>
    <scope>NUCLEOTIDE SEQUENCE [LARGE SCALE GENOMIC DNA]</scope>
    <source>
        <strain evidence="5 6">EuSCAPE_TR218</strain>
    </source>
</reference>
<organism evidence="5 6">
    <name type="scientific">Klebsiella variicola</name>
    <dbReference type="NCBI Taxonomy" id="244366"/>
    <lineage>
        <taxon>Bacteria</taxon>
        <taxon>Pseudomonadati</taxon>
        <taxon>Pseudomonadota</taxon>
        <taxon>Gammaproteobacteria</taxon>
        <taxon>Enterobacterales</taxon>
        <taxon>Enterobacteriaceae</taxon>
        <taxon>Klebsiella/Raoultella group</taxon>
        <taxon>Klebsiella</taxon>
        <taxon>Klebsiella pneumoniae complex</taxon>
    </lineage>
</organism>
<evidence type="ECO:0000256" key="1">
    <source>
        <dbReference type="ARBA" id="ARBA00023015"/>
    </source>
</evidence>
<dbReference type="PRINTS" id="PR00032">
    <property type="entry name" value="HTHARAC"/>
</dbReference>
<accession>A0ABD7PA83</accession>
<keyword evidence="1" id="KW-0805">Transcription regulation</keyword>
<protein>
    <submittedName>
        <fullName evidence="5">Transcriptional activator feaR</fullName>
    </submittedName>
</protein>
<dbReference type="InterPro" id="IPR018062">
    <property type="entry name" value="HTH_AraC-typ_CS"/>
</dbReference>
<dbReference type="GO" id="GO:0006355">
    <property type="term" value="P:regulation of DNA-templated transcription"/>
    <property type="evidence" value="ECO:0007669"/>
    <property type="project" value="UniProtKB-ARBA"/>
</dbReference>
<keyword evidence="2" id="KW-0238">DNA-binding</keyword>
<dbReference type="PANTHER" id="PTHR46796:SF6">
    <property type="entry name" value="ARAC SUBFAMILY"/>
    <property type="match status" value="1"/>
</dbReference>
<dbReference type="RefSeq" id="WP_181404233.1">
    <property type="nucleotide sequence ID" value="NZ_JAHKCA010000007.1"/>
</dbReference>
<dbReference type="Proteomes" id="UP000258928">
    <property type="component" value="Unassembled WGS sequence"/>
</dbReference>
<feature type="domain" description="HTH araC/xylS-type" evidence="4">
    <location>
        <begin position="210"/>
        <end position="311"/>
    </location>
</feature>
<dbReference type="NCBIfam" id="NF007243">
    <property type="entry name" value="PRK09685.1"/>
    <property type="match status" value="1"/>
</dbReference>
<dbReference type="AlphaFoldDB" id="A0ABD7PA83"/>
<dbReference type="InterPro" id="IPR050204">
    <property type="entry name" value="AraC_XylS_family_regulators"/>
</dbReference>
<keyword evidence="3" id="KW-0804">Transcription</keyword>
<evidence type="ECO:0000256" key="2">
    <source>
        <dbReference type="ARBA" id="ARBA00023125"/>
    </source>
</evidence>
<dbReference type="SMART" id="SM00342">
    <property type="entry name" value="HTH_ARAC"/>
    <property type="match status" value="1"/>
</dbReference>
<dbReference type="PANTHER" id="PTHR46796">
    <property type="entry name" value="HTH-TYPE TRANSCRIPTIONAL ACTIVATOR RHAS-RELATED"/>
    <property type="match status" value="1"/>
</dbReference>
<dbReference type="InterPro" id="IPR020449">
    <property type="entry name" value="Tscrpt_reg_AraC-type_HTH"/>
</dbReference>
<evidence type="ECO:0000259" key="4">
    <source>
        <dbReference type="PROSITE" id="PS01124"/>
    </source>
</evidence>
<dbReference type="PROSITE" id="PS00041">
    <property type="entry name" value="HTH_ARAC_FAMILY_1"/>
    <property type="match status" value="1"/>
</dbReference>
<comment type="caution">
    <text evidence="5">The sequence shown here is derived from an EMBL/GenBank/DDBJ whole genome shotgun (WGS) entry which is preliminary data.</text>
</comment>
<gene>
    <name evidence="5" type="primary">feaR_3</name>
    <name evidence="5" type="ORF">SAMEA3729809_03948</name>
</gene>
<dbReference type="Pfam" id="PF12833">
    <property type="entry name" value="HTH_18"/>
    <property type="match status" value="1"/>
</dbReference>
<evidence type="ECO:0000313" key="6">
    <source>
        <dbReference type="Proteomes" id="UP000258928"/>
    </source>
</evidence>
<dbReference type="EMBL" id="UKAS01000013">
    <property type="protein sequence ID" value="SXF96995.1"/>
    <property type="molecule type" value="Genomic_DNA"/>
</dbReference>